<accession>U9UF45</accession>
<evidence type="ECO:0000313" key="1">
    <source>
        <dbReference type="EMBL" id="ESA17203.1"/>
    </source>
</evidence>
<organism evidence="1">
    <name type="scientific">Rhizophagus irregularis (strain DAOM 181602 / DAOM 197198 / MUCL 43194)</name>
    <name type="common">Arbuscular mycorrhizal fungus</name>
    <name type="synonym">Glomus intraradices</name>
    <dbReference type="NCBI Taxonomy" id="747089"/>
    <lineage>
        <taxon>Eukaryota</taxon>
        <taxon>Fungi</taxon>
        <taxon>Fungi incertae sedis</taxon>
        <taxon>Mucoromycota</taxon>
        <taxon>Glomeromycotina</taxon>
        <taxon>Glomeromycetes</taxon>
        <taxon>Glomerales</taxon>
        <taxon>Glomeraceae</taxon>
        <taxon>Rhizophagus</taxon>
    </lineage>
</organism>
<gene>
    <name evidence="1" type="ORF">GLOINDRAFT_151076</name>
</gene>
<dbReference type="EMBL" id="KI280385">
    <property type="protein sequence ID" value="ESA17203.1"/>
    <property type="molecule type" value="Genomic_DNA"/>
</dbReference>
<dbReference type="HOGENOM" id="CLU_2265120_0_0_1"/>
<protein>
    <submittedName>
        <fullName evidence="1">Uncharacterized protein</fullName>
    </submittedName>
</protein>
<sequence length="103" mass="10953">MGDNVIKALLFIVFVVVLEDDATSIVVDGVADEDADEDADEGEDDAVVDDVDGAAFVAYCGVSKNNLRTNIACTITTNINKMLSKNGLSFAGCPVEKFELSKF</sequence>
<dbReference type="AlphaFoldDB" id="U9UF45"/>
<proteinExistence type="predicted"/>
<name>U9UF45_RHIID</name>
<dbReference type="VEuPathDB" id="FungiDB:RhiirFUN_017841"/>
<reference evidence="1" key="1">
    <citation type="submission" date="2013-07" db="EMBL/GenBank/DDBJ databases">
        <title>The genome of an arbuscular mycorrhizal fungus provides insights into the evolution of the oldest plant symbiosis.</title>
        <authorList>
            <consortium name="DOE Joint Genome Institute"/>
            <person name="Tisserant E."/>
            <person name="Malbreil M."/>
            <person name="Kuo A."/>
            <person name="Kohler A."/>
            <person name="Symeonidi A."/>
            <person name="Balestrini R."/>
            <person name="Charron P."/>
            <person name="Duensing N."/>
            <person name="Frei-dit-Frey N."/>
            <person name="Gianinazzi-Pearson V."/>
            <person name="Gilbert B."/>
            <person name="Handa Y."/>
            <person name="Hijri M."/>
            <person name="Kaul R."/>
            <person name="Kawaguchi M."/>
            <person name="Krajinski F."/>
            <person name="Lammers P."/>
            <person name="Lapierre D."/>
            <person name="Masclaux F.G."/>
            <person name="Murat C."/>
            <person name="Morin E."/>
            <person name="Ndikumana S."/>
            <person name="Pagni M."/>
            <person name="Petitpierre D."/>
            <person name="Requena N."/>
            <person name="Rosikiewicz P."/>
            <person name="Riley R."/>
            <person name="Saito K."/>
            <person name="San Clemente H."/>
            <person name="Shapiro H."/>
            <person name="van Tuinen D."/>
            <person name="Becard G."/>
            <person name="Bonfante P."/>
            <person name="Paszkowski U."/>
            <person name="Shachar-Hill Y."/>
            <person name="Young J.P."/>
            <person name="Sanders I.R."/>
            <person name="Henrissat B."/>
            <person name="Rensing S.A."/>
            <person name="Grigoriev I.V."/>
            <person name="Corradi N."/>
            <person name="Roux C."/>
            <person name="Martin F."/>
        </authorList>
    </citation>
    <scope>NUCLEOTIDE SEQUENCE</scope>
    <source>
        <strain evidence="1">DAOM 197198</strain>
    </source>
</reference>